<comment type="cofactor">
    <cofactor evidence="5">
        <name>Mg(2+)</name>
        <dbReference type="ChEBI" id="CHEBI:18420"/>
    </cofactor>
</comment>
<dbReference type="InterPro" id="IPR002716">
    <property type="entry name" value="PIN_dom"/>
</dbReference>
<dbReference type="InterPro" id="IPR006226">
    <property type="entry name" value="Mtu_PIN"/>
</dbReference>
<keyword evidence="5" id="KW-0800">Toxin</keyword>
<evidence type="ECO:0000256" key="4">
    <source>
        <dbReference type="ARBA" id="ARBA00022801"/>
    </source>
</evidence>
<feature type="domain" description="PIN" evidence="6">
    <location>
        <begin position="7"/>
        <end position="133"/>
    </location>
</feature>
<dbReference type="Pfam" id="PF01850">
    <property type="entry name" value="PIN"/>
    <property type="match status" value="1"/>
</dbReference>
<feature type="binding site" evidence="5">
    <location>
        <position position="110"/>
    </location>
    <ligand>
        <name>Mg(2+)</name>
        <dbReference type="ChEBI" id="CHEBI:18420"/>
    </ligand>
</feature>
<keyword evidence="1 5" id="KW-1277">Toxin-antitoxin system</keyword>
<dbReference type="KEGG" id="ole:K0B96_14250"/>
<evidence type="ECO:0000259" key="6">
    <source>
        <dbReference type="Pfam" id="PF01850"/>
    </source>
</evidence>
<dbReference type="InterPro" id="IPR029060">
    <property type="entry name" value="PIN-like_dom_sf"/>
</dbReference>
<dbReference type="EC" id="3.1.-.-" evidence="5"/>
<dbReference type="EMBL" id="CP080507">
    <property type="protein sequence ID" value="QYM78446.1"/>
    <property type="molecule type" value="Genomic_DNA"/>
</dbReference>
<comment type="function">
    <text evidence="5">Toxic component of a toxin-antitoxin (TA) system. An RNase.</text>
</comment>
<dbReference type="InterPro" id="IPR022907">
    <property type="entry name" value="VapC_family"/>
</dbReference>
<dbReference type="GO" id="GO:0016788">
    <property type="term" value="F:hydrolase activity, acting on ester bonds"/>
    <property type="evidence" value="ECO:0007669"/>
    <property type="project" value="InterPro"/>
</dbReference>
<keyword evidence="5" id="KW-0460">Magnesium</keyword>
<reference evidence="7" key="1">
    <citation type="submission" date="2021-08" db="EMBL/GenBank/DDBJ databases">
        <title>Genome of a novel bacterium of the phylum Verrucomicrobia, Oleiharenicola sp. KSB-15.</title>
        <authorList>
            <person name="Chung J.-H."/>
            <person name="Ahn J.-H."/>
            <person name="Yoon Y."/>
            <person name="Kim D.-Y."/>
            <person name="An S.-H."/>
            <person name="Park I."/>
            <person name="Yeon J."/>
        </authorList>
    </citation>
    <scope>NUCLEOTIDE SEQUENCE</scope>
    <source>
        <strain evidence="7">KSB-15</strain>
    </source>
</reference>
<dbReference type="Gene3D" id="3.40.50.1010">
    <property type="entry name" value="5'-nuclease"/>
    <property type="match status" value="1"/>
</dbReference>
<dbReference type="GO" id="GO:0004540">
    <property type="term" value="F:RNA nuclease activity"/>
    <property type="evidence" value="ECO:0007669"/>
    <property type="project" value="InterPro"/>
</dbReference>
<evidence type="ECO:0000313" key="8">
    <source>
        <dbReference type="Proteomes" id="UP000825051"/>
    </source>
</evidence>
<dbReference type="HAMAP" id="MF_00265">
    <property type="entry name" value="VapC_Nob1"/>
    <property type="match status" value="1"/>
</dbReference>
<dbReference type="GO" id="GO:0000287">
    <property type="term" value="F:magnesium ion binding"/>
    <property type="evidence" value="ECO:0007669"/>
    <property type="project" value="UniProtKB-UniRule"/>
</dbReference>
<dbReference type="NCBIfam" id="TIGR00028">
    <property type="entry name" value="Mtu_PIN_fam"/>
    <property type="match status" value="1"/>
</dbReference>
<evidence type="ECO:0000256" key="3">
    <source>
        <dbReference type="ARBA" id="ARBA00022723"/>
    </source>
</evidence>
<keyword evidence="2 5" id="KW-0540">Nuclease</keyword>
<gene>
    <name evidence="5" type="primary">vapC</name>
    <name evidence="7" type="ORF">K0B96_14250</name>
</gene>
<evidence type="ECO:0000256" key="1">
    <source>
        <dbReference type="ARBA" id="ARBA00022649"/>
    </source>
</evidence>
<evidence type="ECO:0000256" key="5">
    <source>
        <dbReference type="HAMAP-Rule" id="MF_00265"/>
    </source>
</evidence>
<dbReference type="GO" id="GO:0090729">
    <property type="term" value="F:toxin activity"/>
    <property type="evidence" value="ECO:0007669"/>
    <property type="project" value="UniProtKB-KW"/>
</dbReference>
<sequence>MAAIDVPDLNLWLALIDPDHAHHVRARRYWEHEAAAEIAFCRVTMLGLLRLLTNSRVMHGAPFTPVEAWDAYQAFTVLPEVCFAEDSLAAEKRFELWSRIPDFPAHRWTDAWIAALASSAGARVVSFDSDFTTFPDLDLLHLRP</sequence>
<dbReference type="GO" id="GO:0045926">
    <property type="term" value="P:negative regulation of growth"/>
    <property type="evidence" value="ECO:0007669"/>
    <property type="project" value="UniProtKB-ARBA"/>
</dbReference>
<comment type="similarity">
    <text evidence="5">Belongs to the PINc/VapC protein family.</text>
</comment>
<dbReference type="AlphaFoldDB" id="A0A8F9XKQ7"/>
<dbReference type="Proteomes" id="UP000825051">
    <property type="component" value="Chromosome"/>
</dbReference>
<protein>
    <recommendedName>
        <fullName evidence="5">Ribonuclease VapC</fullName>
        <shortName evidence="5">RNase VapC</shortName>
        <ecNumber evidence="5">3.1.-.-</ecNumber>
    </recommendedName>
    <alternativeName>
        <fullName evidence="5">Toxin VapC</fullName>
    </alternativeName>
</protein>
<dbReference type="RefSeq" id="WP_220161550.1">
    <property type="nucleotide sequence ID" value="NZ_CP080507.1"/>
</dbReference>
<evidence type="ECO:0000256" key="2">
    <source>
        <dbReference type="ARBA" id="ARBA00022722"/>
    </source>
</evidence>
<keyword evidence="8" id="KW-1185">Reference proteome</keyword>
<name>A0A8F9XKQ7_9BACT</name>
<evidence type="ECO:0000313" key="7">
    <source>
        <dbReference type="EMBL" id="QYM78446.1"/>
    </source>
</evidence>
<accession>A0A8F9XKQ7</accession>
<proteinExistence type="inferred from homology"/>
<organism evidence="7 8">
    <name type="scientific">Horticoccus luteus</name>
    <dbReference type="NCBI Taxonomy" id="2862869"/>
    <lineage>
        <taxon>Bacteria</taxon>
        <taxon>Pseudomonadati</taxon>
        <taxon>Verrucomicrobiota</taxon>
        <taxon>Opitutia</taxon>
        <taxon>Opitutales</taxon>
        <taxon>Opitutaceae</taxon>
        <taxon>Horticoccus</taxon>
    </lineage>
</organism>
<dbReference type="SUPFAM" id="SSF88723">
    <property type="entry name" value="PIN domain-like"/>
    <property type="match status" value="1"/>
</dbReference>
<keyword evidence="3 5" id="KW-0479">Metal-binding</keyword>
<feature type="binding site" evidence="5">
    <location>
        <position position="8"/>
    </location>
    <ligand>
        <name>Mg(2+)</name>
        <dbReference type="ChEBI" id="CHEBI:18420"/>
    </ligand>
</feature>
<keyword evidence="4 5" id="KW-0378">Hydrolase</keyword>